<keyword evidence="1" id="KW-0472">Membrane</keyword>
<feature type="transmembrane region" description="Helical" evidence="1">
    <location>
        <begin position="20"/>
        <end position="39"/>
    </location>
</feature>
<sequence length="140" mass="16129">MSVKDRKKWGKILEKWKPYFIITCTFIGAVLGSFLAYIFQGEFPYEVLTGGLVATIILTVIQVIKQKHKRDNLPEADERVIHNVFRLFAYTSHISLAILFVALAVFTLLGNESISILYLWLFFFAYIWIVGIGALIIKRR</sequence>
<feature type="transmembrane region" description="Helical" evidence="1">
    <location>
        <begin position="45"/>
        <end position="64"/>
    </location>
</feature>
<dbReference type="EMBL" id="FOTY01000006">
    <property type="protein sequence ID" value="SFL82605.1"/>
    <property type="molecule type" value="Genomic_DNA"/>
</dbReference>
<evidence type="ECO:0000256" key="1">
    <source>
        <dbReference type="SAM" id="Phobius"/>
    </source>
</evidence>
<accession>A0A1I4KV36</accession>
<evidence type="ECO:0000313" key="2">
    <source>
        <dbReference type="EMBL" id="SFL82605.1"/>
    </source>
</evidence>
<gene>
    <name evidence="2" type="ORF">SAMN04488054_1062</name>
</gene>
<keyword evidence="1" id="KW-0812">Transmembrane</keyword>
<dbReference type="RefSeq" id="WP_090926270.1">
    <property type="nucleotide sequence ID" value="NZ_FOTY01000006.1"/>
</dbReference>
<name>A0A1I4KV36_9BACI</name>
<proteinExistence type="predicted"/>
<dbReference type="AlphaFoldDB" id="A0A1I4KV36"/>
<keyword evidence="3" id="KW-1185">Reference proteome</keyword>
<organism evidence="2 3">
    <name type="scientific">Salibacterium qingdaonense</name>
    <dbReference type="NCBI Taxonomy" id="266892"/>
    <lineage>
        <taxon>Bacteria</taxon>
        <taxon>Bacillati</taxon>
        <taxon>Bacillota</taxon>
        <taxon>Bacilli</taxon>
        <taxon>Bacillales</taxon>
        <taxon>Bacillaceae</taxon>
    </lineage>
</organism>
<protein>
    <recommendedName>
        <fullName evidence="4">DUF2178 domain-containing protein</fullName>
    </recommendedName>
</protein>
<feature type="transmembrane region" description="Helical" evidence="1">
    <location>
        <begin position="115"/>
        <end position="137"/>
    </location>
</feature>
<feature type="transmembrane region" description="Helical" evidence="1">
    <location>
        <begin position="84"/>
        <end position="109"/>
    </location>
</feature>
<dbReference type="OrthoDB" id="2427942at2"/>
<keyword evidence="1" id="KW-1133">Transmembrane helix</keyword>
<evidence type="ECO:0008006" key="4">
    <source>
        <dbReference type="Google" id="ProtNLM"/>
    </source>
</evidence>
<evidence type="ECO:0000313" key="3">
    <source>
        <dbReference type="Proteomes" id="UP000199668"/>
    </source>
</evidence>
<reference evidence="2 3" key="1">
    <citation type="submission" date="2016-10" db="EMBL/GenBank/DDBJ databases">
        <authorList>
            <person name="de Groot N.N."/>
        </authorList>
    </citation>
    <scope>NUCLEOTIDE SEQUENCE [LARGE SCALE GENOMIC DNA]</scope>
    <source>
        <strain evidence="2 3">CGMCC 1.6134</strain>
    </source>
</reference>
<dbReference type="STRING" id="266892.SAMN04488054_1062"/>
<dbReference type="Proteomes" id="UP000199668">
    <property type="component" value="Unassembled WGS sequence"/>
</dbReference>